<name>A0A135S9B3_9PEZI</name>
<evidence type="ECO:0000313" key="10">
    <source>
        <dbReference type="Proteomes" id="UP000070054"/>
    </source>
</evidence>
<evidence type="ECO:0000256" key="4">
    <source>
        <dbReference type="ARBA" id="ARBA00023136"/>
    </source>
</evidence>
<protein>
    <submittedName>
        <fullName evidence="9">Integral membrane protein</fullName>
    </submittedName>
</protein>
<dbReference type="EMBL" id="JEMN01001582">
    <property type="protein sequence ID" value="KXH32496.1"/>
    <property type="molecule type" value="Genomic_DNA"/>
</dbReference>
<dbReference type="PANTHER" id="PTHR33048">
    <property type="entry name" value="PTH11-LIKE INTEGRAL MEMBRANE PROTEIN (AFU_ORTHOLOGUE AFUA_5G11245)"/>
    <property type="match status" value="1"/>
</dbReference>
<dbReference type="InterPro" id="IPR049326">
    <property type="entry name" value="Rhodopsin_dom_fungi"/>
</dbReference>
<dbReference type="AlphaFoldDB" id="A0A135S9B3"/>
<evidence type="ECO:0000256" key="1">
    <source>
        <dbReference type="ARBA" id="ARBA00004141"/>
    </source>
</evidence>
<comment type="similarity">
    <text evidence="5">Belongs to the SAT4 family.</text>
</comment>
<dbReference type="Pfam" id="PF20684">
    <property type="entry name" value="Fung_rhodopsin"/>
    <property type="match status" value="1"/>
</dbReference>
<feature type="region of interest" description="Disordered" evidence="6">
    <location>
        <begin position="358"/>
        <end position="393"/>
    </location>
</feature>
<proteinExistence type="inferred from homology"/>
<evidence type="ECO:0000256" key="6">
    <source>
        <dbReference type="SAM" id="MobiDB-lite"/>
    </source>
</evidence>
<evidence type="ECO:0000259" key="8">
    <source>
        <dbReference type="Pfam" id="PF20684"/>
    </source>
</evidence>
<keyword evidence="3 7" id="KW-1133">Transmembrane helix</keyword>
<comment type="caution">
    <text evidence="9">The sequence shown here is derived from an EMBL/GenBank/DDBJ whole genome shotgun (WGS) entry which is preliminary data.</text>
</comment>
<evidence type="ECO:0000256" key="7">
    <source>
        <dbReference type="SAM" id="Phobius"/>
    </source>
</evidence>
<organism evidence="9 10">
    <name type="scientific">Colletotrichum nymphaeae SA-01</name>
    <dbReference type="NCBI Taxonomy" id="1460502"/>
    <lineage>
        <taxon>Eukaryota</taxon>
        <taxon>Fungi</taxon>
        <taxon>Dikarya</taxon>
        <taxon>Ascomycota</taxon>
        <taxon>Pezizomycotina</taxon>
        <taxon>Sordariomycetes</taxon>
        <taxon>Hypocreomycetidae</taxon>
        <taxon>Glomerellales</taxon>
        <taxon>Glomerellaceae</taxon>
        <taxon>Colletotrichum</taxon>
        <taxon>Colletotrichum acutatum species complex</taxon>
    </lineage>
</organism>
<dbReference type="Proteomes" id="UP000070054">
    <property type="component" value="Unassembled WGS sequence"/>
</dbReference>
<feature type="domain" description="Rhodopsin" evidence="8">
    <location>
        <begin position="43"/>
        <end position="292"/>
    </location>
</feature>
<dbReference type="PANTHER" id="PTHR33048:SF57">
    <property type="entry name" value="INTEGRAL MEMBRANE PROTEIN-RELATED"/>
    <property type="match status" value="1"/>
</dbReference>
<evidence type="ECO:0000256" key="3">
    <source>
        <dbReference type="ARBA" id="ARBA00022989"/>
    </source>
</evidence>
<evidence type="ECO:0000256" key="2">
    <source>
        <dbReference type="ARBA" id="ARBA00022692"/>
    </source>
</evidence>
<feature type="transmembrane region" description="Helical" evidence="7">
    <location>
        <begin position="105"/>
        <end position="126"/>
    </location>
</feature>
<reference evidence="9 10" key="1">
    <citation type="submission" date="2014-02" db="EMBL/GenBank/DDBJ databases">
        <title>The genome sequence of Colletotrichum nymphaeae SA-01.</title>
        <authorList>
            <person name="Baroncelli R."/>
            <person name="Thon M.R."/>
        </authorList>
    </citation>
    <scope>NUCLEOTIDE SEQUENCE [LARGE SCALE GENOMIC DNA]</scope>
    <source>
        <strain evidence="9 10">SA-01</strain>
    </source>
</reference>
<evidence type="ECO:0000256" key="5">
    <source>
        <dbReference type="ARBA" id="ARBA00038359"/>
    </source>
</evidence>
<feature type="transmembrane region" description="Helical" evidence="7">
    <location>
        <begin position="192"/>
        <end position="217"/>
    </location>
</feature>
<feature type="transmembrane region" description="Helical" evidence="7">
    <location>
        <begin position="229"/>
        <end position="247"/>
    </location>
</feature>
<gene>
    <name evidence="9" type="ORF">CNYM01_01044</name>
</gene>
<feature type="transmembrane region" description="Helical" evidence="7">
    <location>
        <begin position="149"/>
        <end position="172"/>
    </location>
</feature>
<sequence length="408" mass="45088">MAVDSDLSQITTTVVPLAANPNATQVIYTNIVLVTLVTVWTGLRLYSRKMRRVPFGVDDSLYMVALILFYAFVVLHFMMLFLGGAGHHVSELQPWHIEKLMKFGYASQVVYAVSLGSLKISICWMLQRIFFVRPFKTQSINQRLPGQQIAAWATMGLCIAWTLMTILIGLLICRPIAMQWNPTIPGGVCGDQITAFAAVGVVDVIVDLIIFILPIPMVLKLQVSSAHRIALIGIFGAGILTIVFGALRLASVFSVDFLDFSFTSPNAMVWSSAEMGVALMVSSSPILRPVFDRIFGRFISTLRSSADRTNPHAKYYNGGKSGATGPRTFISASKPHSRGADGFMAMTDSEENLEMDDMHKETDSKVIGERKASHRRSEFGEMQGGRAMRDDESTDKIFVRTEIVQKTD</sequence>
<feature type="transmembrane region" description="Helical" evidence="7">
    <location>
        <begin position="64"/>
        <end position="85"/>
    </location>
</feature>
<feature type="compositionally biased region" description="Basic and acidic residues" evidence="6">
    <location>
        <begin position="358"/>
        <end position="379"/>
    </location>
</feature>
<keyword evidence="2 7" id="KW-0812">Transmembrane</keyword>
<keyword evidence="10" id="KW-1185">Reference proteome</keyword>
<keyword evidence="4 7" id="KW-0472">Membrane</keyword>
<dbReference type="OrthoDB" id="5329176at2759"/>
<accession>A0A135S9B3</accession>
<feature type="transmembrane region" description="Helical" evidence="7">
    <location>
        <begin position="26"/>
        <end position="43"/>
    </location>
</feature>
<comment type="subcellular location">
    <subcellularLocation>
        <location evidence="1">Membrane</location>
        <topology evidence="1">Multi-pass membrane protein</topology>
    </subcellularLocation>
</comment>
<dbReference type="InterPro" id="IPR052337">
    <property type="entry name" value="SAT4-like"/>
</dbReference>
<evidence type="ECO:0000313" key="9">
    <source>
        <dbReference type="EMBL" id="KXH32496.1"/>
    </source>
</evidence>
<dbReference type="GO" id="GO:0016020">
    <property type="term" value="C:membrane"/>
    <property type="evidence" value="ECO:0007669"/>
    <property type="project" value="UniProtKB-SubCell"/>
</dbReference>